<protein>
    <recommendedName>
        <fullName evidence="3">histidine kinase</fullName>
        <ecNumber evidence="3">2.7.13.3</ecNumber>
    </recommendedName>
</protein>
<dbReference type="InterPro" id="IPR005467">
    <property type="entry name" value="His_kinase_dom"/>
</dbReference>
<keyword evidence="6 11" id="KW-0812">Transmembrane</keyword>
<comment type="caution">
    <text evidence="14">The sequence shown here is derived from an EMBL/GenBank/DDBJ whole genome shotgun (WGS) entry which is preliminary data.</text>
</comment>
<evidence type="ECO:0000256" key="1">
    <source>
        <dbReference type="ARBA" id="ARBA00000085"/>
    </source>
</evidence>
<dbReference type="GO" id="GO:0005886">
    <property type="term" value="C:plasma membrane"/>
    <property type="evidence" value="ECO:0007669"/>
    <property type="project" value="TreeGrafter"/>
</dbReference>
<dbReference type="Pfam" id="PF02518">
    <property type="entry name" value="HATPase_c"/>
    <property type="match status" value="1"/>
</dbReference>
<dbReference type="CDD" id="cd00082">
    <property type="entry name" value="HisKA"/>
    <property type="match status" value="1"/>
</dbReference>
<evidence type="ECO:0000259" key="13">
    <source>
        <dbReference type="PROSITE" id="PS50885"/>
    </source>
</evidence>
<dbReference type="AlphaFoldDB" id="A0A840AS31"/>
<comment type="subcellular location">
    <subcellularLocation>
        <location evidence="2">Membrane</location>
        <topology evidence="2">Multi-pass membrane protein</topology>
    </subcellularLocation>
</comment>
<dbReference type="SMART" id="SM00304">
    <property type="entry name" value="HAMP"/>
    <property type="match status" value="1"/>
</dbReference>
<dbReference type="RefSeq" id="WP_183399959.1">
    <property type="nucleotide sequence ID" value="NZ_JACIDS010000004.1"/>
</dbReference>
<sequence length="461" mass="49614">MAEVRGTRPALIATLARRIMAFALLAMVVQVVIVFADYYFDDVELGSLIVERETVALAAGLHDEDGVLRFDLPEAAIAYRLDPATHIARIRADDGNTIFSNCEDRCILHLLPEQVDPPDMWSRLLSYGKPLSVAGGRAVTVGDERVSIEIAVIDRTETAMWRAIGHEFVDHLAIPMSLQLALVLGGALVSTVMALRPLKEAARQAERIDPLDPEKRIETAGLPREIAELGEAVNRALARIGGLMREQKLFTTAVAHEIRTPLAMLKLELGTIDHPHARRMEADIDDLARFVGQITALGRLEATGRSAFAPLDPAQLVRNVATSIGPFVYDRGHTIGLAEDEGGQVFRGDRALIEDALVNLVTNAVTHTPAGTAILLRAGPGREIAVEDDAGLMRVPASAIGADATGARPDNRLGIGLEIVRRIAMLHGGRLIFDVDPGRRTTARIVFGEPSPSPSSGGEAG</sequence>
<gene>
    <name evidence="14" type="ORF">GGR25_003372</name>
</gene>
<dbReference type="InterPro" id="IPR003661">
    <property type="entry name" value="HisK_dim/P_dom"/>
</dbReference>
<dbReference type="EC" id="2.7.13.3" evidence="3"/>
<dbReference type="PROSITE" id="PS50885">
    <property type="entry name" value="HAMP"/>
    <property type="match status" value="1"/>
</dbReference>
<keyword evidence="7" id="KW-0418">Kinase</keyword>
<comment type="catalytic activity">
    <reaction evidence="1">
        <text>ATP + protein L-histidine = ADP + protein N-phospho-L-histidine.</text>
        <dbReference type="EC" id="2.7.13.3"/>
    </reaction>
</comment>
<keyword evidence="5" id="KW-0808">Transferase</keyword>
<evidence type="ECO:0000256" key="10">
    <source>
        <dbReference type="ARBA" id="ARBA00023136"/>
    </source>
</evidence>
<evidence type="ECO:0000256" key="2">
    <source>
        <dbReference type="ARBA" id="ARBA00004141"/>
    </source>
</evidence>
<dbReference type="SUPFAM" id="SSF47384">
    <property type="entry name" value="Homodimeric domain of signal transducing histidine kinase"/>
    <property type="match status" value="1"/>
</dbReference>
<dbReference type="EMBL" id="JACIDS010000004">
    <property type="protein sequence ID" value="MBB3932314.1"/>
    <property type="molecule type" value="Genomic_DNA"/>
</dbReference>
<reference evidence="14 15" key="1">
    <citation type="submission" date="2020-08" db="EMBL/GenBank/DDBJ databases">
        <title>Genomic Encyclopedia of Type Strains, Phase IV (KMG-IV): sequencing the most valuable type-strain genomes for metagenomic binning, comparative biology and taxonomic classification.</title>
        <authorList>
            <person name="Goeker M."/>
        </authorList>
    </citation>
    <scope>NUCLEOTIDE SEQUENCE [LARGE SCALE GENOMIC DNA]</scope>
    <source>
        <strain evidence="14 15">DSM 25966</strain>
    </source>
</reference>
<evidence type="ECO:0000256" key="8">
    <source>
        <dbReference type="ARBA" id="ARBA00022989"/>
    </source>
</evidence>
<accession>A0A840AS31</accession>
<dbReference type="PROSITE" id="PS50109">
    <property type="entry name" value="HIS_KIN"/>
    <property type="match status" value="1"/>
</dbReference>
<feature type="domain" description="Histidine kinase" evidence="12">
    <location>
        <begin position="253"/>
        <end position="451"/>
    </location>
</feature>
<dbReference type="Gene3D" id="3.30.565.10">
    <property type="entry name" value="Histidine kinase-like ATPase, C-terminal domain"/>
    <property type="match status" value="1"/>
</dbReference>
<name>A0A840AS31_9HYPH</name>
<dbReference type="SUPFAM" id="SSF55874">
    <property type="entry name" value="ATPase domain of HSP90 chaperone/DNA topoisomerase II/histidine kinase"/>
    <property type="match status" value="1"/>
</dbReference>
<proteinExistence type="predicted"/>
<dbReference type="SMART" id="SM00388">
    <property type="entry name" value="HisKA"/>
    <property type="match status" value="1"/>
</dbReference>
<keyword evidence="15" id="KW-1185">Reference proteome</keyword>
<evidence type="ECO:0000259" key="12">
    <source>
        <dbReference type="PROSITE" id="PS50109"/>
    </source>
</evidence>
<keyword evidence="10 11" id="KW-0472">Membrane</keyword>
<evidence type="ECO:0000256" key="9">
    <source>
        <dbReference type="ARBA" id="ARBA00023012"/>
    </source>
</evidence>
<dbReference type="Proteomes" id="UP000553963">
    <property type="component" value="Unassembled WGS sequence"/>
</dbReference>
<dbReference type="Gene3D" id="1.10.287.130">
    <property type="match status" value="1"/>
</dbReference>
<dbReference type="InterPro" id="IPR036890">
    <property type="entry name" value="HATPase_C_sf"/>
</dbReference>
<evidence type="ECO:0000256" key="4">
    <source>
        <dbReference type="ARBA" id="ARBA00022553"/>
    </source>
</evidence>
<dbReference type="InterPro" id="IPR036097">
    <property type="entry name" value="HisK_dim/P_sf"/>
</dbReference>
<evidence type="ECO:0000256" key="5">
    <source>
        <dbReference type="ARBA" id="ARBA00022679"/>
    </source>
</evidence>
<keyword evidence="8 11" id="KW-1133">Transmembrane helix</keyword>
<dbReference type="InterPro" id="IPR003660">
    <property type="entry name" value="HAMP_dom"/>
</dbReference>
<evidence type="ECO:0000313" key="14">
    <source>
        <dbReference type="EMBL" id="MBB3932314.1"/>
    </source>
</evidence>
<keyword evidence="9" id="KW-0902">Two-component regulatory system</keyword>
<organism evidence="14 15">
    <name type="scientific">Kaistia hirudinis</name>
    <dbReference type="NCBI Taxonomy" id="1293440"/>
    <lineage>
        <taxon>Bacteria</taxon>
        <taxon>Pseudomonadati</taxon>
        <taxon>Pseudomonadota</taxon>
        <taxon>Alphaproteobacteria</taxon>
        <taxon>Hyphomicrobiales</taxon>
        <taxon>Kaistiaceae</taxon>
        <taxon>Kaistia</taxon>
    </lineage>
</organism>
<dbReference type="PANTHER" id="PTHR45436">
    <property type="entry name" value="SENSOR HISTIDINE KINASE YKOH"/>
    <property type="match status" value="1"/>
</dbReference>
<dbReference type="GO" id="GO:0000155">
    <property type="term" value="F:phosphorelay sensor kinase activity"/>
    <property type="evidence" value="ECO:0007669"/>
    <property type="project" value="InterPro"/>
</dbReference>
<feature type="domain" description="HAMP" evidence="13">
    <location>
        <begin position="195"/>
        <end position="245"/>
    </location>
</feature>
<evidence type="ECO:0000256" key="3">
    <source>
        <dbReference type="ARBA" id="ARBA00012438"/>
    </source>
</evidence>
<evidence type="ECO:0000256" key="7">
    <source>
        <dbReference type="ARBA" id="ARBA00022777"/>
    </source>
</evidence>
<evidence type="ECO:0000313" key="15">
    <source>
        <dbReference type="Proteomes" id="UP000553963"/>
    </source>
</evidence>
<dbReference type="InterPro" id="IPR050428">
    <property type="entry name" value="TCS_sensor_his_kinase"/>
</dbReference>
<dbReference type="PANTHER" id="PTHR45436:SF15">
    <property type="entry name" value="SENSOR HISTIDINE KINASE CUSS"/>
    <property type="match status" value="1"/>
</dbReference>
<dbReference type="SMART" id="SM00387">
    <property type="entry name" value="HATPase_c"/>
    <property type="match status" value="1"/>
</dbReference>
<dbReference type="InterPro" id="IPR003594">
    <property type="entry name" value="HATPase_dom"/>
</dbReference>
<evidence type="ECO:0000256" key="11">
    <source>
        <dbReference type="SAM" id="Phobius"/>
    </source>
</evidence>
<keyword evidence="4" id="KW-0597">Phosphoprotein</keyword>
<feature type="transmembrane region" description="Helical" evidence="11">
    <location>
        <begin position="21"/>
        <end position="40"/>
    </location>
</feature>
<evidence type="ECO:0000256" key="6">
    <source>
        <dbReference type="ARBA" id="ARBA00022692"/>
    </source>
</evidence>